<sequence length="272" mass="30354">MPVSFLLPQFLLPLSSVQLGRFVISTTEPHQDFHDSISVIGDGLAEKIQNQYEGFRGSTTDESFAAKLTSFLSASFSKRTKSSLRITSTQVRTYYLKNATEWFRGALQHKATRMWFERKMDEGEDIFMVVGYHTVLDARIIEQAGEQRAAGGSAVLPVSAALMAVGIAIPLGGLIDPGVATARGRMENELGQFIAQGEQICAVQYRKVQPRWFSRSKIDKIMLSKDPWWERYDKLRDLQEGCEDVVEVVLSDAAVPEGEHDECQIGPDVFVS</sequence>
<evidence type="ECO:0000313" key="3">
    <source>
        <dbReference type="Proteomes" id="UP000799640"/>
    </source>
</evidence>
<feature type="signal peptide" evidence="1">
    <location>
        <begin position="1"/>
        <end position="16"/>
    </location>
</feature>
<dbReference type="Proteomes" id="UP000799640">
    <property type="component" value="Unassembled WGS sequence"/>
</dbReference>
<keyword evidence="1" id="KW-0732">Signal</keyword>
<dbReference type="AlphaFoldDB" id="A0A6G1I4R8"/>
<organism evidence="2 3">
    <name type="scientific">Trichodelitschia bisporula</name>
    <dbReference type="NCBI Taxonomy" id="703511"/>
    <lineage>
        <taxon>Eukaryota</taxon>
        <taxon>Fungi</taxon>
        <taxon>Dikarya</taxon>
        <taxon>Ascomycota</taxon>
        <taxon>Pezizomycotina</taxon>
        <taxon>Dothideomycetes</taxon>
        <taxon>Dothideomycetes incertae sedis</taxon>
        <taxon>Phaeotrichales</taxon>
        <taxon>Phaeotrichaceae</taxon>
        <taxon>Trichodelitschia</taxon>
    </lineage>
</organism>
<proteinExistence type="predicted"/>
<name>A0A6G1I4R8_9PEZI</name>
<evidence type="ECO:0000256" key="1">
    <source>
        <dbReference type="SAM" id="SignalP"/>
    </source>
</evidence>
<reference evidence="2" key="1">
    <citation type="journal article" date="2020" name="Stud. Mycol.">
        <title>101 Dothideomycetes genomes: a test case for predicting lifestyles and emergence of pathogens.</title>
        <authorList>
            <person name="Haridas S."/>
            <person name="Albert R."/>
            <person name="Binder M."/>
            <person name="Bloem J."/>
            <person name="Labutti K."/>
            <person name="Salamov A."/>
            <person name="Andreopoulos B."/>
            <person name="Baker S."/>
            <person name="Barry K."/>
            <person name="Bills G."/>
            <person name="Bluhm B."/>
            <person name="Cannon C."/>
            <person name="Castanera R."/>
            <person name="Culley D."/>
            <person name="Daum C."/>
            <person name="Ezra D."/>
            <person name="Gonzalez J."/>
            <person name="Henrissat B."/>
            <person name="Kuo A."/>
            <person name="Liang C."/>
            <person name="Lipzen A."/>
            <person name="Lutzoni F."/>
            <person name="Magnuson J."/>
            <person name="Mondo S."/>
            <person name="Nolan M."/>
            <person name="Ohm R."/>
            <person name="Pangilinan J."/>
            <person name="Park H.-J."/>
            <person name="Ramirez L."/>
            <person name="Alfaro M."/>
            <person name="Sun H."/>
            <person name="Tritt A."/>
            <person name="Yoshinaga Y."/>
            <person name="Zwiers L.-H."/>
            <person name="Turgeon B."/>
            <person name="Goodwin S."/>
            <person name="Spatafora J."/>
            <person name="Crous P."/>
            <person name="Grigoriev I."/>
        </authorList>
    </citation>
    <scope>NUCLEOTIDE SEQUENCE</scope>
    <source>
        <strain evidence="2">CBS 262.69</strain>
    </source>
</reference>
<keyword evidence="3" id="KW-1185">Reference proteome</keyword>
<evidence type="ECO:0000313" key="2">
    <source>
        <dbReference type="EMBL" id="KAF2403293.1"/>
    </source>
</evidence>
<dbReference type="EMBL" id="ML996690">
    <property type="protein sequence ID" value="KAF2403293.1"/>
    <property type="molecule type" value="Genomic_DNA"/>
</dbReference>
<gene>
    <name evidence="2" type="ORF">EJ06DRAFT_528236</name>
</gene>
<protein>
    <submittedName>
        <fullName evidence="2">Uncharacterized protein</fullName>
    </submittedName>
</protein>
<dbReference type="OrthoDB" id="5410365at2759"/>
<accession>A0A6G1I4R8</accession>
<feature type="chain" id="PRO_5026101425" evidence="1">
    <location>
        <begin position="17"/>
        <end position="272"/>
    </location>
</feature>